<feature type="chain" id="PRO_5034197341" evidence="1">
    <location>
        <begin position="21"/>
        <end position="74"/>
    </location>
</feature>
<dbReference type="AlphaFoldDB" id="A0A8H5HUG0"/>
<name>A0A8H5HUG0_9AGAR</name>
<comment type="caution">
    <text evidence="2">The sequence shown here is derived from an EMBL/GenBank/DDBJ whole genome shotgun (WGS) entry which is preliminary data.</text>
</comment>
<evidence type="ECO:0000313" key="3">
    <source>
        <dbReference type="Proteomes" id="UP000518752"/>
    </source>
</evidence>
<proteinExistence type="predicted"/>
<keyword evidence="1" id="KW-0732">Signal</keyword>
<dbReference type="Proteomes" id="UP000518752">
    <property type="component" value="Unassembled WGS sequence"/>
</dbReference>
<sequence length="74" mass="8065">MQFKLVITLALSCLSTFVAASPVPVPVPAPSGFDRFKLPRFESLAREAAIEAEAGEDVEVEGREPEPLCRFDCI</sequence>
<evidence type="ECO:0000313" key="2">
    <source>
        <dbReference type="EMBL" id="KAF5389717.1"/>
    </source>
</evidence>
<feature type="signal peptide" evidence="1">
    <location>
        <begin position="1"/>
        <end position="20"/>
    </location>
</feature>
<keyword evidence="3" id="KW-1185">Reference proteome</keyword>
<protein>
    <submittedName>
        <fullName evidence="2">Uncharacterized protein</fullName>
    </submittedName>
</protein>
<organism evidence="2 3">
    <name type="scientific">Collybiopsis confluens</name>
    <dbReference type="NCBI Taxonomy" id="2823264"/>
    <lineage>
        <taxon>Eukaryota</taxon>
        <taxon>Fungi</taxon>
        <taxon>Dikarya</taxon>
        <taxon>Basidiomycota</taxon>
        <taxon>Agaricomycotina</taxon>
        <taxon>Agaricomycetes</taxon>
        <taxon>Agaricomycetidae</taxon>
        <taxon>Agaricales</taxon>
        <taxon>Marasmiineae</taxon>
        <taxon>Omphalotaceae</taxon>
        <taxon>Collybiopsis</taxon>
    </lineage>
</organism>
<evidence type="ECO:0000256" key="1">
    <source>
        <dbReference type="SAM" id="SignalP"/>
    </source>
</evidence>
<gene>
    <name evidence="2" type="ORF">D9757_006029</name>
</gene>
<dbReference type="EMBL" id="JAACJN010000020">
    <property type="protein sequence ID" value="KAF5389717.1"/>
    <property type="molecule type" value="Genomic_DNA"/>
</dbReference>
<accession>A0A8H5HUG0</accession>
<reference evidence="2 3" key="1">
    <citation type="journal article" date="2020" name="ISME J.">
        <title>Uncovering the hidden diversity of litter-decomposition mechanisms in mushroom-forming fungi.</title>
        <authorList>
            <person name="Floudas D."/>
            <person name="Bentzer J."/>
            <person name="Ahren D."/>
            <person name="Johansson T."/>
            <person name="Persson P."/>
            <person name="Tunlid A."/>
        </authorList>
    </citation>
    <scope>NUCLEOTIDE SEQUENCE [LARGE SCALE GENOMIC DNA]</scope>
    <source>
        <strain evidence="2 3">CBS 406.79</strain>
    </source>
</reference>